<accession>A0A1Z4BXD0</accession>
<protein>
    <recommendedName>
        <fullName evidence="1">Globin-sensor domain-containing protein</fullName>
    </recommendedName>
</protein>
<name>A0A1Z4BXD0_9GAMM</name>
<evidence type="ECO:0000259" key="1">
    <source>
        <dbReference type="Pfam" id="PF11563"/>
    </source>
</evidence>
<dbReference type="GO" id="GO:0019825">
    <property type="term" value="F:oxygen binding"/>
    <property type="evidence" value="ECO:0007669"/>
    <property type="project" value="InterPro"/>
</dbReference>
<dbReference type="InterPro" id="IPR009050">
    <property type="entry name" value="Globin-like_sf"/>
</dbReference>
<dbReference type="CDD" id="cd01068">
    <property type="entry name" value="globin_sensor"/>
    <property type="match status" value="1"/>
</dbReference>
<evidence type="ECO:0000313" key="3">
    <source>
        <dbReference type="Proteomes" id="UP000197019"/>
    </source>
</evidence>
<dbReference type="KEGG" id="mpsy:CEK71_07615"/>
<dbReference type="EMBL" id="CP022129">
    <property type="protein sequence ID" value="ASF45957.1"/>
    <property type="molecule type" value="Genomic_DNA"/>
</dbReference>
<dbReference type="GO" id="GO:0020037">
    <property type="term" value="F:heme binding"/>
    <property type="evidence" value="ECO:0007669"/>
    <property type="project" value="InterPro"/>
</dbReference>
<dbReference type="RefSeq" id="WP_088618832.1">
    <property type="nucleotide sequence ID" value="NZ_CP022129.1"/>
</dbReference>
<dbReference type="SUPFAM" id="SSF46458">
    <property type="entry name" value="Globin-like"/>
    <property type="match status" value="1"/>
</dbReference>
<feature type="domain" description="Globin-sensor" evidence="1">
    <location>
        <begin position="10"/>
        <end position="143"/>
    </location>
</feature>
<dbReference type="InterPro" id="IPR039379">
    <property type="entry name" value="Protoglobin_sensor_dom"/>
</dbReference>
<keyword evidence="3" id="KW-1185">Reference proteome</keyword>
<proteinExistence type="predicted"/>
<dbReference type="InterPro" id="IPR044398">
    <property type="entry name" value="Globin-sensor_dom"/>
</dbReference>
<organism evidence="2 3">
    <name type="scientific">Methylovulum psychrotolerans</name>
    <dbReference type="NCBI Taxonomy" id="1704499"/>
    <lineage>
        <taxon>Bacteria</taxon>
        <taxon>Pseudomonadati</taxon>
        <taxon>Pseudomonadota</taxon>
        <taxon>Gammaproteobacteria</taxon>
        <taxon>Methylococcales</taxon>
        <taxon>Methylococcaceae</taxon>
        <taxon>Methylovulum</taxon>
    </lineage>
</organism>
<evidence type="ECO:0000313" key="2">
    <source>
        <dbReference type="EMBL" id="ASF45957.1"/>
    </source>
</evidence>
<dbReference type="OrthoDB" id="6088008at2"/>
<dbReference type="Pfam" id="PF11563">
    <property type="entry name" value="Protoglobin"/>
    <property type="match status" value="1"/>
</dbReference>
<dbReference type="Gene3D" id="1.10.490.10">
    <property type="entry name" value="Globins"/>
    <property type="match status" value="1"/>
</dbReference>
<dbReference type="AlphaFoldDB" id="A0A1Z4BXD0"/>
<dbReference type="InterPro" id="IPR012292">
    <property type="entry name" value="Globin/Proto"/>
</dbReference>
<dbReference type="Proteomes" id="UP000197019">
    <property type="component" value="Chromosome"/>
</dbReference>
<sequence length="158" mass="17833">MINKIMTSGKAISGLSSELESRLKEIAPVITPHLPKVTDAFYVKLLTTSDTFYFLKAHSERIEHLKTTHLNWLNSLFTQDIDADFTEKMRNVGDAHVAIQLPLEFMTGSMYLMSKELFAIVIEEFGDDKQQCTKALQAINAVLGFSLIVMQKSYGLWA</sequence>
<gene>
    <name evidence="2" type="ORF">CEK71_07615</name>
</gene>
<reference evidence="2 3" key="1">
    <citation type="submission" date="2017-06" db="EMBL/GenBank/DDBJ databases">
        <title>Genome Sequencing of the methanotroph Methylovulum psychrotolerants str. HV10-M2 isolated from a high-altitude environment.</title>
        <authorList>
            <person name="Mateos-Rivera A."/>
        </authorList>
    </citation>
    <scope>NUCLEOTIDE SEQUENCE [LARGE SCALE GENOMIC DNA]</scope>
    <source>
        <strain evidence="2 3">HV10_M2</strain>
    </source>
</reference>